<dbReference type="PANTHER" id="PTHR11986">
    <property type="entry name" value="AMINOTRANSFERASE CLASS III"/>
    <property type="match status" value="1"/>
</dbReference>
<dbReference type="EC" id="2.6.1.11" evidence="6"/>
<dbReference type="Gene3D" id="3.40.640.10">
    <property type="entry name" value="Type I PLP-dependent aspartate aminotransferase-like (Major domain)"/>
    <property type="match status" value="1"/>
</dbReference>
<dbReference type="InterPro" id="IPR015424">
    <property type="entry name" value="PyrdxlP-dep_Trfase"/>
</dbReference>
<dbReference type="GO" id="GO:0003992">
    <property type="term" value="F:N2-acetyl-L-ornithine:2-oxoglutarate 5-aminotransferase activity"/>
    <property type="evidence" value="ECO:0007669"/>
    <property type="project" value="UniProtKB-EC"/>
</dbReference>
<dbReference type="FunFam" id="3.40.640.10:FF:000004">
    <property type="entry name" value="Acetylornithine aminotransferase"/>
    <property type="match status" value="1"/>
</dbReference>
<dbReference type="SUPFAM" id="SSF53383">
    <property type="entry name" value="PLP-dependent transferases"/>
    <property type="match status" value="1"/>
</dbReference>
<keyword evidence="7" id="KW-1185">Reference proteome</keyword>
<gene>
    <name evidence="6" type="ORF">FYJ43_04245</name>
</gene>
<name>A0A7K0J620_9ACTN</name>
<comment type="caution">
    <text evidence="6">The sequence shown here is derived from an EMBL/GenBank/DDBJ whole genome shotgun (WGS) entry which is preliminary data.</text>
</comment>
<dbReference type="PIRSF" id="PIRSF000521">
    <property type="entry name" value="Transaminase_4ab_Lys_Orn"/>
    <property type="match status" value="1"/>
</dbReference>
<dbReference type="InterPro" id="IPR049704">
    <property type="entry name" value="Aminotrans_3_PPA_site"/>
</dbReference>
<reference evidence="6 7" key="1">
    <citation type="submission" date="2019-08" db="EMBL/GenBank/DDBJ databases">
        <title>In-depth cultivation of the pig gut microbiome towards novel bacterial diversity and tailored functional studies.</title>
        <authorList>
            <person name="Wylensek D."/>
            <person name="Hitch T.C.A."/>
            <person name="Clavel T."/>
        </authorList>
    </citation>
    <scope>NUCLEOTIDE SEQUENCE [LARGE SCALE GENOMIC DNA]</scope>
    <source>
        <strain evidence="6 7">WCA-380-WT-3A</strain>
    </source>
</reference>
<dbReference type="Proteomes" id="UP000466104">
    <property type="component" value="Unassembled WGS sequence"/>
</dbReference>
<keyword evidence="4 5" id="KW-0663">Pyridoxal phosphate</keyword>
<dbReference type="InterPro" id="IPR015422">
    <property type="entry name" value="PyrdxlP-dep_Trfase_small"/>
</dbReference>
<dbReference type="InterPro" id="IPR015421">
    <property type="entry name" value="PyrdxlP-dep_Trfase_major"/>
</dbReference>
<dbReference type="InterPro" id="IPR050103">
    <property type="entry name" value="Class-III_PLP-dep_AT"/>
</dbReference>
<proteinExistence type="inferred from homology"/>
<accession>A0A7K0J620</accession>
<evidence type="ECO:0000313" key="7">
    <source>
        <dbReference type="Proteomes" id="UP000466104"/>
    </source>
</evidence>
<dbReference type="PANTHER" id="PTHR11986:SF79">
    <property type="entry name" value="ACETYLORNITHINE AMINOTRANSFERASE, MITOCHONDRIAL"/>
    <property type="match status" value="1"/>
</dbReference>
<sequence>MIQQSTPGDWQERYHSALLGVFGSPQLCLDHGYGCIVVDSDGNEYLDLLGGIAVNALGYAHPAWVKAVTHQAETLAHVSNFFTTRPQLDLAEKMLSLAKAPEGSAVFFSNSGTEANEAAIKICLARKNGRIIALDHAFHGRTLGALALTHKAAYRQPFGPSAIDVTFVAPDDHGTLCHELDKGDVSAVFVEPVQGEAGVVPLSREYLRQVRELTVCHDALMVVDEVQCGMGRTGRWFAHQGAHITPDVMTTAKALGGGFPIGATVTFGPHVSGVLTAGQHGTTFGGNALACAVACAVISTIESDDLLAHVRKIGALMSTALQQCHPSITQVRGSGALLGIQFDSDIAGDLVVAARDAGFIVNAANPSTLRLAPPYVLTEAQAQSFVDALPGLIDSVRS</sequence>
<evidence type="ECO:0000256" key="2">
    <source>
        <dbReference type="ARBA" id="ARBA00022576"/>
    </source>
</evidence>
<dbReference type="RefSeq" id="WP_154563299.1">
    <property type="nucleotide sequence ID" value="NZ_VUMG01000002.1"/>
</dbReference>
<evidence type="ECO:0000256" key="4">
    <source>
        <dbReference type="ARBA" id="ARBA00022898"/>
    </source>
</evidence>
<evidence type="ECO:0000256" key="3">
    <source>
        <dbReference type="ARBA" id="ARBA00022679"/>
    </source>
</evidence>
<dbReference type="Pfam" id="PF00202">
    <property type="entry name" value="Aminotran_3"/>
    <property type="match status" value="1"/>
</dbReference>
<evidence type="ECO:0000256" key="5">
    <source>
        <dbReference type="RuleBase" id="RU003560"/>
    </source>
</evidence>
<protein>
    <submittedName>
        <fullName evidence="6">Acetylornithine transaminase</fullName>
        <ecNumber evidence="6">2.6.1.11</ecNumber>
    </submittedName>
</protein>
<dbReference type="PROSITE" id="PS00600">
    <property type="entry name" value="AA_TRANSFER_CLASS_3"/>
    <property type="match status" value="1"/>
</dbReference>
<dbReference type="CDD" id="cd00610">
    <property type="entry name" value="OAT_like"/>
    <property type="match status" value="1"/>
</dbReference>
<keyword evidence="2 6" id="KW-0032">Aminotransferase</keyword>
<comment type="cofactor">
    <cofactor evidence="1">
        <name>pyridoxal 5'-phosphate</name>
        <dbReference type="ChEBI" id="CHEBI:597326"/>
    </cofactor>
</comment>
<organism evidence="6 7">
    <name type="scientific">Cutibacterium porci</name>
    <dbReference type="NCBI Taxonomy" id="2605781"/>
    <lineage>
        <taxon>Bacteria</taxon>
        <taxon>Bacillati</taxon>
        <taxon>Actinomycetota</taxon>
        <taxon>Actinomycetes</taxon>
        <taxon>Propionibacteriales</taxon>
        <taxon>Propionibacteriaceae</taxon>
        <taxon>Cutibacterium</taxon>
    </lineage>
</organism>
<dbReference type="GO" id="GO:0042802">
    <property type="term" value="F:identical protein binding"/>
    <property type="evidence" value="ECO:0007669"/>
    <property type="project" value="TreeGrafter"/>
</dbReference>
<dbReference type="Gene3D" id="3.90.1150.10">
    <property type="entry name" value="Aspartate Aminotransferase, domain 1"/>
    <property type="match status" value="1"/>
</dbReference>
<dbReference type="GO" id="GO:0030170">
    <property type="term" value="F:pyridoxal phosphate binding"/>
    <property type="evidence" value="ECO:0007669"/>
    <property type="project" value="InterPro"/>
</dbReference>
<keyword evidence="3 6" id="KW-0808">Transferase</keyword>
<evidence type="ECO:0000313" key="6">
    <source>
        <dbReference type="EMBL" id="MSS45268.1"/>
    </source>
</evidence>
<evidence type="ECO:0000256" key="1">
    <source>
        <dbReference type="ARBA" id="ARBA00001933"/>
    </source>
</evidence>
<dbReference type="AlphaFoldDB" id="A0A7K0J620"/>
<dbReference type="NCBIfam" id="NF002874">
    <property type="entry name" value="PRK03244.1"/>
    <property type="match status" value="1"/>
</dbReference>
<dbReference type="InterPro" id="IPR005814">
    <property type="entry name" value="Aminotrans_3"/>
</dbReference>
<comment type="similarity">
    <text evidence="5">Belongs to the class-III pyridoxal-phosphate-dependent aminotransferase family.</text>
</comment>
<dbReference type="EMBL" id="VUMG01000002">
    <property type="protein sequence ID" value="MSS45268.1"/>
    <property type="molecule type" value="Genomic_DNA"/>
</dbReference>